<keyword evidence="2" id="KW-0680">Restriction system</keyword>
<evidence type="ECO:0000256" key="3">
    <source>
        <dbReference type="ARBA" id="ARBA00023125"/>
    </source>
</evidence>
<dbReference type="InterPro" id="IPR044946">
    <property type="entry name" value="Restrct_endonuc_typeI_TRD_sf"/>
</dbReference>
<organism evidence="5 6">
    <name type="scientific">Bifidobacterium imperatoris</name>
    <dbReference type="NCBI Taxonomy" id="2020965"/>
    <lineage>
        <taxon>Bacteria</taxon>
        <taxon>Bacillati</taxon>
        <taxon>Actinomycetota</taxon>
        <taxon>Actinomycetes</taxon>
        <taxon>Bifidobacteriales</taxon>
        <taxon>Bifidobacteriaceae</taxon>
        <taxon>Bifidobacterium</taxon>
    </lineage>
</organism>
<feature type="domain" description="Type I restriction modification DNA specificity" evidence="4">
    <location>
        <begin position="194"/>
        <end position="345"/>
    </location>
</feature>
<evidence type="ECO:0000259" key="4">
    <source>
        <dbReference type="Pfam" id="PF01420"/>
    </source>
</evidence>
<dbReference type="Proteomes" id="UP000663067">
    <property type="component" value="Chromosome"/>
</dbReference>
<dbReference type="InterPro" id="IPR000055">
    <property type="entry name" value="Restrct_endonuc_typeI_TRD"/>
</dbReference>
<evidence type="ECO:0000256" key="2">
    <source>
        <dbReference type="ARBA" id="ARBA00022747"/>
    </source>
</evidence>
<dbReference type="Pfam" id="PF01420">
    <property type="entry name" value="Methylase_S"/>
    <property type="match status" value="2"/>
</dbReference>
<keyword evidence="6" id="KW-1185">Reference proteome</keyword>
<comment type="similarity">
    <text evidence="1">Belongs to the type-I restriction system S methylase family.</text>
</comment>
<sequence>MMRRTRMLSLNDREWKTFTVEDIFKVSSGKRLETRNKVDGNRPFVGASFNGNGITGFVGNDNVSRDRNVLGVSYNGAPCVAFYHPYECLFTDDVKRLHLKNYPDNEKVLLFFVAIFAQQREKYSYGYKFNAERMLRQKIMLPVNDSGDPDWQFMEDYMRERDAIQLRCLQAFLNKRIAGIERVTAEHVDVSEAKWDAFVVGDICDVDSGRDIYAAERIVGNMPYVTAGTVNNGIGYFVGNDNETKTTGAISVSRNGANVGRAFYHPYEALYGNDCRRLTVKGNDSPYVSLFLTQCIASQRNAFSYSRKLGTARLKQLKVMLPASETGEPDYELMENYMRGVTLKHYKRLLKYTTDIAETPPSDNPRQRIADR</sequence>
<name>A0ABX7RYW8_9BIFI</name>
<dbReference type="EMBL" id="CP071591">
    <property type="protein sequence ID" value="QSY57228.1"/>
    <property type="molecule type" value="Genomic_DNA"/>
</dbReference>
<proteinExistence type="inferred from homology"/>
<keyword evidence="5" id="KW-0255">Endonuclease</keyword>
<accession>A0ABX7RYW8</accession>
<dbReference type="GO" id="GO:0004519">
    <property type="term" value="F:endonuclease activity"/>
    <property type="evidence" value="ECO:0007669"/>
    <property type="project" value="UniProtKB-KW"/>
</dbReference>
<dbReference type="SUPFAM" id="SSF116734">
    <property type="entry name" value="DNA methylase specificity domain"/>
    <property type="match status" value="2"/>
</dbReference>
<keyword evidence="5" id="KW-0540">Nuclease</keyword>
<evidence type="ECO:0000313" key="5">
    <source>
        <dbReference type="EMBL" id="QSY57228.1"/>
    </source>
</evidence>
<protein>
    <submittedName>
        <fullName evidence="5">Restriction endonuclease subunit S</fullName>
    </submittedName>
</protein>
<evidence type="ECO:0000256" key="1">
    <source>
        <dbReference type="ARBA" id="ARBA00010923"/>
    </source>
</evidence>
<gene>
    <name evidence="5" type="ORF">BLI708_08280</name>
</gene>
<dbReference type="Gene3D" id="3.90.220.20">
    <property type="entry name" value="DNA methylase specificity domains"/>
    <property type="match status" value="2"/>
</dbReference>
<evidence type="ECO:0000313" key="6">
    <source>
        <dbReference type="Proteomes" id="UP000663067"/>
    </source>
</evidence>
<keyword evidence="5" id="KW-0378">Hydrolase</keyword>
<keyword evidence="3" id="KW-0238">DNA-binding</keyword>
<reference evidence="5 6" key="1">
    <citation type="submission" date="2021-03" db="EMBL/GenBank/DDBJ databases">
        <title>Genome sequencing of Bifidobacterium imperatoris JCM 32708.</title>
        <authorList>
            <person name="Kim J."/>
        </authorList>
    </citation>
    <scope>NUCLEOTIDE SEQUENCE [LARGE SCALE GENOMIC DNA]</scope>
    <source>
        <strain evidence="5 6">JCM 32708</strain>
    </source>
</reference>
<feature type="domain" description="Type I restriction modification DNA specificity" evidence="4">
    <location>
        <begin position="13"/>
        <end position="159"/>
    </location>
</feature>